<dbReference type="SUPFAM" id="SSF46785">
    <property type="entry name" value="Winged helix' DNA-binding domain"/>
    <property type="match status" value="1"/>
</dbReference>
<feature type="domain" description="Cyclic nucleotide-binding" evidence="4">
    <location>
        <begin position="15"/>
        <end position="135"/>
    </location>
</feature>
<dbReference type="PROSITE" id="PS51063">
    <property type="entry name" value="HTH_CRP_2"/>
    <property type="match status" value="1"/>
</dbReference>
<dbReference type="KEGG" id="wdi:H9L19_00265"/>
<dbReference type="SUPFAM" id="SSF51206">
    <property type="entry name" value="cAMP-binding domain-like"/>
    <property type="match status" value="1"/>
</dbReference>
<keyword evidence="7" id="KW-1185">Reference proteome</keyword>
<dbReference type="SMART" id="SM00100">
    <property type="entry name" value="cNMP"/>
    <property type="match status" value="1"/>
</dbReference>
<keyword evidence="1" id="KW-0805">Transcription regulation</keyword>
<dbReference type="InterPro" id="IPR050397">
    <property type="entry name" value="Env_Response_Regulators"/>
</dbReference>
<dbReference type="AlphaFoldDB" id="A0A7G9T5K0"/>
<evidence type="ECO:0000313" key="7">
    <source>
        <dbReference type="Proteomes" id="UP000515800"/>
    </source>
</evidence>
<dbReference type="InterPro" id="IPR014710">
    <property type="entry name" value="RmlC-like_jellyroll"/>
</dbReference>
<dbReference type="Proteomes" id="UP000515800">
    <property type="component" value="Chromosome"/>
</dbReference>
<dbReference type="InterPro" id="IPR012318">
    <property type="entry name" value="HTH_CRP"/>
</dbReference>
<dbReference type="PANTHER" id="PTHR24567:SF26">
    <property type="entry name" value="REGULATORY PROTEIN YEIL"/>
    <property type="match status" value="1"/>
</dbReference>
<dbReference type="Pfam" id="PF13545">
    <property type="entry name" value="HTH_Crp_2"/>
    <property type="match status" value="1"/>
</dbReference>
<dbReference type="SMART" id="SM00419">
    <property type="entry name" value="HTH_CRP"/>
    <property type="match status" value="1"/>
</dbReference>
<dbReference type="RefSeq" id="WP_187529208.1">
    <property type="nucleotide sequence ID" value="NZ_CP060724.1"/>
</dbReference>
<dbReference type="Gene3D" id="2.60.120.10">
    <property type="entry name" value="Jelly Rolls"/>
    <property type="match status" value="1"/>
</dbReference>
<evidence type="ECO:0000256" key="3">
    <source>
        <dbReference type="ARBA" id="ARBA00023163"/>
    </source>
</evidence>
<evidence type="ECO:0000256" key="1">
    <source>
        <dbReference type="ARBA" id="ARBA00023015"/>
    </source>
</evidence>
<dbReference type="InterPro" id="IPR036388">
    <property type="entry name" value="WH-like_DNA-bd_sf"/>
</dbReference>
<dbReference type="EMBL" id="CP060724">
    <property type="protein sequence ID" value="QNN75375.1"/>
    <property type="molecule type" value="Genomic_DNA"/>
</dbReference>
<dbReference type="CDD" id="cd00038">
    <property type="entry name" value="CAP_ED"/>
    <property type="match status" value="1"/>
</dbReference>
<feature type="domain" description="HTH crp-type" evidence="5">
    <location>
        <begin position="148"/>
        <end position="217"/>
    </location>
</feature>
<reference evidence="6 7" key="1">
    <citation type="submission" date="2020-08" db="EMBL/GenBank/DDBJ databases">
        <title>Genome sequence of Weissella diestrammenae KACC 16890T.</title>
        <authorList>
            <person name="Hyun D.-W."/>
            <person name="Bae J.-W."/>
        </authorList>
    </citation>
    <scope>NUCLEOTIDE SEQUENCE [LARGE SCALE GENOMIC DNA]</scope>
    <source>
        <strain evidence="6 7">KACC 16890</strain>
    </source>
</reference>
<dbReference type="InterPro" id="IPR018490">
    <property type="entry name" value="cNMP-bd_dom_sf"/>
</dbReference>
<dbReference type="PRINTS" id="PR00034">
    <property type="entry name" value="HTHCRP"/>
</dbReference>
<evidence type="ECO:0000256" key="2">
    <source>
        <dbReference type="ARBA" id="ARBA00023125"/>
    </source>
</evidence>
<dbReference type="InterPro" id="IPR000595">
    <property type="entry name" value="cNMP-bd_dom"/>
</dbReference>
<name>A0A7G9T5K0_9LACO</name>
<dbReference type="GO" id="GO:0003677">
    <property type="term" value="F:DNA binding"/>
    <property type="evidence" value="ECO:0007669"/>
    <property type="project" value="UniProtKB-KW"/>
</dbReference>
<dbReference type="Gene3D" id="1.10.10.10">
    <property type="entry name" value="Winged helix-like DNA-binding domain superfamily/Winged helix DNA-binding domain"/>
    <property type="match status" value="1"/>
</dbReference>
<keyword evidence="3" id="KW-0804">Transcription</keyword>
<organism evidence="6 7">
    <name type="scientific">Weissella diestrammenae</name>
    <dbReference type="NCBI Taxonomy" id="1162633"/>
    <lineage>
        <taxon>Bacteria</taxon>
        <taxon>Bacillati</taxon>
        <taxon>Bacillota</taxon>
        <taxon>Bacilli</taxon>
        <taxon>Lactobacillales</taxon>
        <taxon>Lactobacillaceae</taxon>
        <taxon>Weissella</taxon>
    </lineage>
</organism>
<dbReference type="Pfam" id="PF00027">
    <property type="entry name" value="cNMP_binding"/>
    <property type="match status" value="1"/>
</dbReference>
<keyword evidence="2" id="KW-0238">DNA-binding</keyword>
<sequence length="223" mass="25345">MAKHDAIHCVGMVPIFKGLTNENQQKIATLVHESRLTAGDYINHEGWSGEKLTILASGEVKISQTTPDGHEQLIRMMQPGDFEGETVLFTDGRYSNNAIANLDSQICQISKHDFHRLLMSDNQLMLNVINQLGQRLLVLEKQRVQMLSSVRERVANYLYEMQMQKGTDCFRLPLLKKDLASFLNTTPESISRTLKEFSNQGLIRLEGRQMIEIIDSSALKRIN</sequence>
<dbReference type="PANTHER" id="PTHR24567">
    <property type="entry name" value="CRP FAMILY TRANSCRIPTIONAL REGULATORY PROTEIN"/>
    <property type="match status" value="1"/>
</dbReference>
<gene>
    <name evidence="6" type="ORF">H9L19_00265</name>
</gene>
<accession>A0A7G9T5K0</accession>
<dbReference type="GO" id="GO:0003700">
    <property type="term" value="F:DNA-binding transcription factor activity"/>
    <property type="evidence" value="ECO:0007669"/>
    <property type="project" value="TreeGrafter"/>
</dbReference>
<dbReference type="GO" id="GO:0005829">
    <property type="term" value="C:cytosol"/>
    <property type="evidence" value="ECO:0007669"/>
    <property type="project" value="TreeGrafter"/>
</dbReference>
<protein>
    <submittedName>
        <fullName evidence="6">Crp/Fnr family transcriptional regulator</fullName>
    </submittedName>
</protein>
<dbReference type="InterPro" id="IPR036390">
    <property type="entry name" value="WH_DNA-bd_sf"/>
</dbReference>
<proteinExistence type="predicted"/>
<evidence type="ECO:0000259" key="4">
    <source>
        <dbReference type="PROSITE" id="PS50042"/>
    </source>
</evidence>
<evidence type="ECO:0000259" key="5">
    <source>
        <dbReference type="PROSITE" id="PS51063"/>
    </source>
</evidence>
<dbReference type="PROSITE" id="PS50042">
    <property type="entry name" value="CNMP_BINDING_3"/>
    <property type="match status" value="1"/>
</dbReference>
<evidence type="ECO:0000313" key="6">
    <source>
        <dbReference type="EMBL" id="QNN75375.1"/>
    </source>
</evidence>